<feature type="region of interest" description="Disordered" evidence="3">
    <location>
        <begin position="286"/>
        <end position="310"/>
    </location>
</feature>
<dbReference type="InterPro" id="IPR036322">
    <property type="entry name" value="WD40_repeat_dom_sf"/>
</dbReference>
<gene>
    <name evidence="4" type="ORF">MS3_02377</name>
</gene>
<dbReference type="PROSITE" id="PS50082">
    <property type="entry name" value="WD_REPEATS_2"/>
    <property type="match status" value="2"/>
</dbReference>
<proteinExistence type="predicted"/>
<organism evidence="4">
    <name type="scientific">Schistosoma haematobium</name>
    <name type="common">Blood fluke</name>
    <dbReference type="NCBI Taxonomy" id="6185"/>
    <lineage>
        <taxon>Eukaryota</taxon>
        <taxon>Metazoa</taxon>
        <taxon>Spiralia</taxon>
        <taxon>Lophotrochozoa</taxon>
        <taxon>Platyhelminthes</taxon>
        <taxon>Trematoda</taxon>
        <taxon>Digenea</taxon>
        <taxon>Strigeidida</taxon>
        <taxon>Schistosomatoidea</taxon>
        <taxon>Schistosomatidae</taxon>
        <taxon>Schistosoma</taxon>
    </lineage>
</organism>
<dbReference type="PANTHER" id="PTHR32215">
    <property type="entry name" value="CILIA- AND FLAGELLA-ASSOCIATED PROTEIN 57"/>
    <property type="match status" value="1"/>
</dbReference>
<keyword evidence="2" id="KW-0175">Coiled coil</keyword>
<feature type="coiled-coil region" evidence="2">
    <location>
        <begin position="850"/>
        <end position="1003"/>
    </location>
</feature>
<sequence>MAAVASLKHIFGYRTGISGSVVFLDDQTIVYPCGSNLVLYNLEQKTQKFIAGLEKSEGMTALAISPNRRYIALSEKTLDKPVITIYDVHALRKKKTLHTPDTHSNEFVSIAFSPDSKYLAVQSGSPDWMLTYWSWEKPKQLASVKTSTSNPIKQISFSPQDCTLICVVGTDIIRLYRYGENNLKTYGINKVEPRNFLCHTWIDGEKIAAGTDDGRWILVENGESKSEYNISAINEKIGAYQESKDIIQTKTSITSLASTSKGLIVATSSGIVYWFEHITTDKLHQQSQQHSDKHHVKHDKPITTTTTITTTTGTTNQSNISFKDEYQFISSIYVPQDLIINNESDLNINQMIIQLQINPSEDLLIIATNTHQLYQFNLNNIDTNINNSNSNMNKELPVLNETLKFIPVSQSFHNGQIIGMDVCIRKPLIATCSTDRTCAFSNGGHLIGAVNGNVIQIYSTTTFDNLINLKGHNGKIRSIIWSDDDHKLISCGLDGAVYEWDTQKGTRMNENVLKSCSYTSVAVSQDAKTVYAVGSDKTLKEISDSQIIREIQSTDHLFTTVAVSHSGRMLFCGCQNGLIRSFQMPLTNHSEWQDYIGHCDNITKMKMASFDEYLITVSNDCSIIIWRIQDHEARSSKTDKENLWMEEILITKSDLEEKNSMIIELKTRIDELKLENDYQLRLKDMNYNERIKELTEKFIQEMETLKTKNQLLKLDKEHNDNYHENQYHELLNKHNEQLQHIESISNQKLINEYHKYNELSQLKELNELNYEKQLNNQQLNHEQLLMNTINNYELKINEKNTKINELMNQLNLNLNQYELMKQLIDYNNDQEILELKSYYKNLLLNELNLNKKLKNDINLIKKNLLNLQNIIKETNLNIKNYNIEIKKLNNIIDNLNKDLYNLRKELQERDDTIQDKEKRILDLKKKNQELEKFKYVLDYKINELKKQIEPRENDIKTYKEQIQDMEAELQRFHKQNDQLEINITELKQKYKSVENELKLERQSTRDVESIVRRLKTDLFNVVGLIQEPKQLKADATADADIQKEFFRQREHLERSVAGLRKKLARDSEVHRSDYVRIMQENVTLIQEIDNLRTELKLSRNHINDLEALLGFNRKDGNKTKQLLIQLNKSHSNSTLLESDYEQAKRILKAQQLFINTLQMKLDQSIQSYNNNNNTNDLLKELQSAAYSIQTKSSSSSSPPPPITTIMTTTVHDGDF</sequence>
<dbReference type="SMART" id="SM00320">
    <property type="entry name" value="WD40"/>
    <property type="match status" value="8"/>
</dbReference>
<protein>
    <submittedName>
        <fullName evidence="4">WD repeat-containing protein 65</fullName>
    </submittedName>
</protein>
<evidence type="ECO:0000256" key="2">
    <source>
        <dbReference type="SAM" id="Coils"/>
    </source>
</evidence>
<feature type="repeat" description="WD" evidence="1">
    <location>
        <begin position="469"/>
        <end position="510"/>
    </location>
</feature>
<dbReference type="Gene3D" id="1.10.287.1490">
    <property type="match status" value="1"/>
</dbReference>
<dbReference type="AlphaFoldDB" id="A0A095BYF7"/>
<feature type="region of interest" description="Disordered" evidence="3">
    <location>
        <begin position="1189"/>
        <end position="1215"/>
    </location>
</feature>
<dbReference type="EMBL" id="KL250592">
    <property type="protein sequence ID" value="KGB34163.1"/>
    <property type="molecule type" value="Genomic_DNA"/>
</dbReference>
<dbReference type="SUPFAM" id="SSF50978">
    <property type="entry name" value="WD40 repeat-like"/>
    <property type="match status" value="2"/>
</dbReference>
<dbReference type="InterPro" id="IPR052993">
    <property type="entry name" value="CFA-57"/>
</dbReference>
<dbReference type="Gene3D" id="2.130.10.10">
    <property type="entry name" value="YVTN repeat-like/Quinoprotein amine dehydrogenase"/>
    <property type="match status" value="2"/>
</dbReference>
<keyword evidence="1" id="KW-0853">WD repeat</keyword>
<dbReference type="PROSITE" id="PS50294">
    <property type="entry name" value="WD_REPEATS_REGION"/>
    <property type="match status" value="1"/>
</dbReference>
<dbReference type="InterPro" id="IPR001680">
    <property type="entry name" value="WD40_rpt"/>
</dbReference>
<dbReference type="PANTHER" id="PTHR32215:SF0">
    <property type="entry name" value="CILIA- AND FLAGELLA-ASSOCIATED PROTEIN 57"/>
    <property type="match status" value="1"/>
</dbReference>
<dbReference type="STRING" id="6185.A0A095BYF7"/>
<evidence type="ECO:0000313" key="4">
    <source>
        <dbReference type="EMBL" id="KGB34163.1"/>
    </source>
</evidence>
<feature type="repeat" description="WD" evidence="1">
    <location>
        <begin position="595"/>
        <end position="636"/>
    </location>
</feature>
<feature type="coiled-coil region" evidence="2">
    <location>
        <begin position="762"/>
        <end position="820"/>
    </location>
</feature>
<feature type="coiled-coil region" evidence="2">
    <location>
        <begin position="1074"/>
        <end position="1108"/>
    </location>
</feature>
<accession>A0A095BYF7</accession>
<evidence type="ECO:0000256" key="1">
    <source>
        <dbReference type="PROSITE-ProRule" id="PRU00221"/>
    </source>
</evidence>
<evidence type="ECO:0000256" key="3">
    <source>
        <dbReference type="SAM" id="MobiDB-lite"/>
    </source>
</evidence>
<dbReference type="InterPro" id="IPR015943">
    <property type="entry name" value="WD40/YVTN_repeat-like_dom_sf"/>
</dbReference>
<reference evidence="4" key="1">
    <citation type="journal article" date="2012" name="Nat. Genet.">
        <title>Whole-genome sequence of Schistosoma haematobium.</title>
        <authorList>
            <person name="Young N.D."/>
            <person name="Jex A.R."/>
            <person name="Li B."/>
            <person name="Liu S."/>
            <person name="Yang L."/>
            <person name="Xiong Z."/>
            <person name="Li Y."/>
            <person name="Cantacessi C."/>
            <person name="Hall R.S."/>
            <person name="Xu X."/>
            <person name="Chen F."/>
            <person name="Wu X."/>
            <person name="Zerlotini A."/>
            <person name="Oliveira G."/>
            <person name="Hofmann A."/>
            <person name="Zhang G."/>
            <person name="Fang X."/>
            <person name="Kang Y."/>
            <person name="Campbell B.E."/>
            <person name="Loukas A."/>
            <person name="Ranganathan S."/>
            <person name="Rollinson D."/>
            <person name="Rinaldi G."/>
            <person name="Brindley P.J."/>
            <person name="Yang H."/>
            <person name="Wang J."/>
            <person name="Wang J."/>
            <person name="Gasser R.B."/>
        </authorList>
    </citation>
    <scope>NUCLEOTIDE SEQUENCE [LARGE SCALE GENOMIC DNA]</scope>
</reference>
<dbReference type="Pfam" id="PF00400">
    <property type="entry name" value="WD40"/>
    <property type="match status" value="3"/>
</dbReference>
<name>A0A095BYF7_SCHHA</name>